<evidence type="ECO:0000256" key="2">
    <source>
        <dbReference type="SAM" id="SignalP"/>
    </source>
</evidence>
<keyword evidence="2" id="KW-0732">Signal</keyword>
<dbReference type="PANTHER" id="PTHR21879:SF13">
    <property type="entry name" value="OSIRIS 18"/>
    <property type="match status" value="1"/>
</dbReference>
<dbReference type="Proteomes" id="UP001059596">
    <property type="component" value="Chromosome 3R"/>
</dbReference>
<dbReference type="AlphaFoldDB" id="A0A9P9YWH1"/>
<feature type="chain" id="PRO_5040199935" evidence="2">
    <location>
        <begin position="21"/>
        <end position="311"/>
    </location>
</feature>
<dbReference type="GO" id="GO:0016020">
    <property type="term" value="C:membrane"/>
    <property type="evidence" value="ECO:0007669"/>
    <property type="project" value="TreeGrafter"/>
</dbReference>
<name>A0A9P9YWH1_9MUSC</name>
<sequence>MKSTAACLIVALAALSAAHSAPTEGHRAPQSATQLALDMYHGCLKDLSVSCVRPKALQWFNSALQQPEVRITERLSIVRTAEKAESRSLNPEERFFDDIDSYLGSHSLRIQAPEYFRSSEARSLVPDFLMSNPLTQGGVIPLAAANEGAYGIVTRHDPQGNPTFPAGSETEDYCSGAPGFGTHCPEDLEGHDFGSAFAGLVWRFGYFKIAKPKIVNYEVVHYPHHVDHVVPHHIEHVVPHHIEHVVPHHIEHIVPHHIDHHLEHHIDHHVDLPVEHIEHLEHPSPAWDPHAWARSSQEPQDAQDLAYAGQK</sequence>
<proteinExistence type="predicted"/>
<organism evidence="3 4">
    <name type="scientific">Drosophila gunungcola</name>
    <name type="common">fruit fly</name>
    <dbReference type="NCBI Taxonomy" id="103775"/>
    <lineage>
        <taxon>Eukaryota</taxon>
        <taxon>Metazoa</taxon>
        <taxon>Ecdysozoa</taxon>
        <taxon>Arthropoda</taxon>
        <taxon>Hexapoda</taxon>
        <taxon>Insecta</taxon>
        <taxon>Pterygota</taxon>
        <taxon>Neoptera</taxon>
        <taxon>Endopterygota</taxon>
        <taxon>Diptera</taxon>
        <taxon>Brachycera</taxon>
        <taxon>Muscomorpha</taxon>
        <taxon>Ephydroidea</taxon>
        <taxon>Drosophilidae</taxon>
        <taxon>Drosophila</taxon>
        <taxon>Sophophora</taxon>
    </lineage>
</organism>
<reference evidence="3" key="1">
    <citation type="journal article" date="2023" name="Genome Biol. Evol.">
        <title>Long-read-based Genome Assembly of Drosophila gunungcola Reveals Fewer Chemosensory Genes in Flower-breeding Species.</title>
        <authorList>
            <person name="Negi A."/>
            <person name="Liao B.Y."/>
            <person name="Yeh S.D."/>
        </authorList>
    </citation>
    <scope>NUCLEOTIDE SEQUENCE</scope>
    <source>
        <strain evidence="3">Sukarami</strain>
    </source>
</reference>
<feature type="region of interest" description="Disordered" evidence="1">
    <location>
        <begin position="287"/>
        <end position="311"/>
    </location>
</feature>
<comment type="caution">
    <text evidence="3">The sequence shown here is derived from an EMBL/GenBank/DDBJ whole genome shotgun (WGS) entry which is preliminary data.</text>
</comment>
<keyword evidence="4" id="KW-1185">Reference proteome</keyword>
<evidence type="ECO:0000313" key="3">
    <source>
        <dbReference type="EMBL" id="KAI8044341.1"/>
    </source>
</evidence>
<protein>
    <submittedName>
        <fullName evidence="3">Uncharacterized protein</fullName>
    </submittedName>
</protein>
<dbReference type="EMBL" id="JAMKOV010000001">
    <property type="protein sequence ID" value="KAI8044341.1"/>
    <property type="molecule type" value="Genomic_DNA"/>
</dbReference>
<evidence type="ECO:0000313" key="4">
    <source>
        <dbReference type="Proteomes" id="UP001059596"/>
    </source>
</evidence>
<dbReference type="PANTHER" id="PTHR21879">
    <property type="entry name" value="FI03362P-RELATED-RELATED"/>
    <property type="match status" value="1"/>
</dbReference>
<feature type="signal peptide" evidence="2">
    <location>
        <begin position="1"/>
        <end position="20"/>
    </location>
</feature>
<dbReference type="Pfam" id="PF07898">
    <property type="entry name" value="DUF1676"/>
    <property type="match status" value="1"/>
</dbReference>
<evidence type="ECO:0000256" key="1">
    <source>
        <dbReference type="SAM" id="MobiDB-lite"/>
    </source>
</evidence>
<accession>A0A9P9YWH1</accession>
<gene>
    <name evidence="3" type="ORF">M5D96_000497</name>
</gene>
<dbReference type="InterPro" id="IPR012464">
    <property type="entry name" value="DUF1676"/>
</dbReference>